<dbReference type="AlphaFoldDB" id="A0A0G1YIG0"/>
<evidence type="ECO:0000256" key="4">
    <source>
        <dbReference type="ARBA" id="ARBA00023136"/>
    </source>
</evidence>
<dbReference type="GO" id="GO:0008273">
    <property type="term" value="F:calcium, potassium:sodium antiporter activity"/>
    <property type="evidence" value="ECO:0007669"/>
    <property type="project" value="TreeGrafter"/>
</dbReference>
<dbReference type="PANTHER" id="PTHR10846">
    <property type="entry name" value="SODIUM/POTASSIUM/CALCIUM EXCHANGER"/>
    <property type="match status" value="1"/>
</dbReference>
<dbReference type="Proteomes" id="UP000034119">
    <property type="component" value="Unassembled WGS sequence"/>
</dbReference>
<dbReference type="STRING" id="1618342.UY40_C0002G0034"/>
<comment type="caution">
    <text evidence="7">The sequence shown here is derived from an EMBL/GenBank/DDBJ whole genome shotgun (WGS) entry which is preliminary data.</text>
</comment>
<protein>
    <submittedName>
        <fullName evidence="7">K+-dependent Na+/Ca+ exchanger related-protein</fullName>
    </submittedName>
</protein>
<dbReference type="InterPro" id="IPR004481">
    <property type="entry name" value="K/Na/Ca-exchanger"/>
</dbReference>
<dbReference type="InterPro" id="IPR044880">
    <property type="entry name" value="NCX_ion-bd_dom_sf"/>
</dbReference>
<keyword evidence="4 5" id="KW-0472">Membrane</keyword>
<accession>A0A0G1YIG0</accession>
<sequence length="319" mass="34832">MTEMIWEIVTLVLAAAVLARSSIYAIEKLTHIAIKLRVSEYLVGFIIMAVATSLPELTVGVVDAVRTANPTLSLGNVLGANILNLTLVLGVATLVAGNLRLEIQVRNREVFYMDLIAVIPLIFLTDGRLTRLEGIVLLLLFVLYMYILAFHSQEYHKVYKNHRRPRELWVDLGLFALALLVLVGSARVLVGSAESLAKLLGMPDVLIGILLVSLSTTLPELSTSISGALRRQGGLVMGNLIGSVVTNSTLVLGLVALINPITIQVPEIFGASAITLVITLIFFTVFVRSQYLISRLEALALILGYISYVFSIEFFSLIR</sequence>
<dbReference type="GO" id="GO:0006874">
    <property type="term" value="P:intracellular calcium ion homeostasis"/>
    <property type="evidence" value="ECO:0007669"/>
    <property type="project" value="TreeGrafter"/>
</dbReference>
<proteinExistence type="predicted"/>
<feature type="domain" description="Sodium/calcium exchanger membrane region" evidence="6">
    <location>
        <begin position="8"/>
        <end position="148"/>
    </location>
</feature>
<dbReference type="PANTHER" id="PTHR10846:SF8">
    <property type="entry name" value="INNER MEMBRANE PROTEIN YRBG"/>
    <property type="match status" value="1"/>
</dbReference>
<dbReference type="GO" id="GO:0005262">
    <property type="term" value="F:calcium channel activity"/>
    <property type="evidence" value="ECO:0007669"/>
    <property type="project" value="TreeGrafter"/>
</dbReference>
<feature type="transmembrane region" description="Helical" evidence="5">
    <location>
        <begin position="6"/>
        <end position="26"/>
    </location>
</feature>
<feature type="transmembrane region" description="Helical" evidence="5">
    <location>
        <begin position="172"/>
        <end position="190"/>
    </location>
</feature>
<dbReference type="InterPro" id="IPR004837">
    <property type="entry name" value="NaCa_Exmemb"/>
</dbReference>
<feature type="transmembrane region" description="Helical" evidence="5">
    <location>
        <begin position="135"/>
        <end position="151"/>
    </location>
</feature>
<dbReference type="GO" id="GO:0005886">
    <property type="term" value="C:plasma membrane"/>
    <property type="evidence" value="ECO:0007669"/>
    <property type="project" value="TreeGrafter"/>
</dbReference>
<feature type="transmembrane region" description="Helical" evidence="5">
    <location>
        <begin position="235"/>
        <end position="262"/>
    </location>
</feature>
<feature type="transmembrane region" description="Helical" evidence="5">
    <location>
        <begin position="77"/>
        <end position="99"/>
    </location>
</feature>
<evidence type="ECO:0000313" key="8">
    <source>
        <dbReference type="Proteomes" id="UP000034119"/>
    </source>
</evidence>
<feature type="transmembrane region" description="Helical" evidence="5">
    <location>
        <begin position="268"/>
        <end position="287"/>
    </location>
</feature>
<reference evidence="7 8" key="1">
    <citation type="journal article" date="2015" name="Nature">
        <title>rRNA introns, odd ribosomes, and small enigmatic genomes across a large radiation of phyla.</title>
        <authorList>
            <person name="Brown C.T."/>
            <person name="Hug L.A."/>
            <person name="Thomas B.C."/>
            <person name="Sharon I."/>
            <person name="Castelle C.J."/>
            <person name="Singh A."/>
            <person name="Wilkins M.J."/>
            <person name="Williams K.H."/>
            <person name="Banfield J.F."/>
        </authorList>
    </citation>
    <scope>NUCLEOTIDE SEQUENCE [LARGE SCALE GENOMIC DNA]</scope>
</reference>
<feature type="transmembrane region" description="Helical" evidence="5">
    <location>
        <begin position="111"/>
        <end position="129"/>
    </location>
</feature>
<comment type="subcellular location">
    <subcellularLocation>
        <location evidence="1">Membrane</location>
        <topology evidence="1">Multi-pass membrane protein</topology>
    </subcellularLocation>
</comment>
<feature type="domain" description="Sodium/calcium exchanger membrane region" evidence="6">
    <location>
        <begin position="172"/>
        <end position="310"/>
    </location>
</feature>
<dbReference type="Gene3D" id="1.20.1420.30">
    <property type="entry name" value="NCX, central ion-binding region"/>
    <property type="match status" value="2"/>
</dbReference>
<dbReference type="Pfam" id="PF01699">
    <property type="entry name" value="Na_Ca_ex"/>
    <property type="match status" value="2"/>
</dbReference>
<evidence type="ECO:0000313" key="7">
    <source>
        <dbReference type="EMBL" id="KKW06184.1"/>
    </source>
</evidence>
<gene>
    <name evidence="7" type="ORF">UY40_C0002G0034</name>
</gene>
<evidence type="ECO:0000256" key="5">
    <source>
        <dbReference type="SAM" id="Phobius"/>
    </source>
</evidence>
<feature type="transmembrane region" description="Helical" evidence="5">
    <location>
        <begin position="38"/>
        <end position="57"/>
    </location>
</feature>
<name>A0A0G1YIG0_9BACT</name>
<feature type="transmembrane region" description="Helical" evidence="5">
    <location>
        <begin position="299"/>
        <end position="318"/>
    </location>
</feature>
<evidence type="ECO:0000256" key="1">
    <source>
        <dbReference type="ARBA" id="ARBA00004141"/>
    </source>
</evidence>
<evidence type="ECO:0000256" key="3">
    <source>
        <dbReference type="ARBA" id="ARBA00022989"/>
    </source>
</evidence>
<evidence type="ECO:0000256" key="2">
    <source>
        <dbReference type="ARBA" id="ARBA00022692"/>
    </source>
</evidence>
<dbReference type="EMBL" id="LCPW01000002">
    <property type="protein sequence ID" value="KKW06184.1"/>
    <property type="molecule type" value="Genomic_DNA"/>
</dbReference>
<keyword evidence="2 5" id="KW-0812">Transmembrane</keyword>
<keyword evidence="3 5" id="KW-1133">Transmembrane helix</keyword>
<evidence type="ECO:0000259" key="6">
    <source>
        <dbReference type="Pfam" id="PF01699"/>
    </source>
</evidence>
<organism evidence="7 8">
    <name type="scientific">candidate division CPR1 bacterium GW2011_GWC1_49_13</name>
    <dbReference type="NCBI Taxonomy" id="1618342"/>
    <lineage>
        <taxon>Bacteria</taxon>
        <taxon>candidate division CPR1</taxon>
    </lineage>
</organism>